<dbReference type="InterPro" id="IPR017871">
    <property type="entry name" value="ABC_transporter-like_CS"/>
</dbReference>
<evidence type="ECO:0000256" key="5">
    <source>
        <dbReference type="ARBA" id="ARBA00022741"/>
    </source>
</evidence>
<keyword evidence="6 10" id="KW-0067">ATP-binding</keyword>
<reference evidence="11" key="1">
    <citation type="journal article" date="2019" name="Int. J. Syst. Evol. Microbiol.">
        <title>The Global Catalogue of Microorganisms (GCM) 10K type strain sequencing project: providing services to taxonomists for standard genome sequencing and annotation.</title>
        <authorList>
            <consortium name="The Broad Institute Genomics Platform"/>
            <consortium name="The Broad Institute Genome Sequencing Center for Infectious Disease"/>
            <person name="Wu L."/>
            <person name="Ma J."/>
        </authorList>
    </citation>
    <scope>NUCLEOTIDE SEQUENCE [LARGE SCALE GENOMIC DNA]</scope>
    <source>
        <strain evidence="11">CCUG 57263</strain>
    </source>
</reference>
<evidence type="ECO:0000256" key="1">
    <source>
        <dbReference type="ARBA" id="ARBA00004202"/>
    </source>
</evidence>
<dbReference type="InterPro" id="IPR003593">
    <property type="entry name" value="AAA+_ATPase"/>
</dbReference>
<dbReference type="Pfam" id="PF00005">
    <property type="entry name" value="ABC_tran"/>
    <property type="match status" value="2"/>
</dbReference>
<dbReference type="PROSITE" id="PS00211">
    <property type="entry name" value="ABC_TRANSPORTER_1"/>
    <property type="match status" value="2"/>
</dbReference>
<evidence type="ECO:0000259" key="9">
    <source>
        <dbReference type="PROSITE" id="PS50893"/>
    </source>
</evidence>
<dbReference type="SMART" id="SM00382">
    <property type="entry name" value="AAA"/>
    <property type="match status" value="2"/>
</dbReference>
<comment type="caution">
    <text evidence="10">The sequence shown here is derived from an EMBL/GenBank/DDBJ whole genome shotgun (WGS) entry which is preliminary data.</text>
</comment>
<comment type="similarity">
    <text evidence="2">Belongs to the ABC transporter superfamily.</text>
</comment>
<protein>
    <submittedName>
        <fullName evidence="10">ABC transporter ATP-binding protein</fullName>
    </submittedName>
</protein>
<dbReference type="InterPro" id="IPR027417">
    <property type="entry name" value="P-loop_NTPase"/>
</dbReference>
<keyword evidence="11" id="KW-1185">Reference proteome</keyword>
<proteinExistence type="inferred from homology"/>
<dbReference type="PROSITE" id="PS50893">
    <property type="entry name" value="ABC_TRANSPORTER_2"/>
    <property type="match status" value="2"/>
</dbReference>
<dbReference type="EMBL" id="JBHTIU010000093">
    <property type="protein sequence ID" value="MFD0871904.1"/>
    <property type="molecule type" value="Genomic_DNA"/>
</dbReference>
<feature type="domain" description="ABC transporter" evidence="9">
    <location>
        <begin position="250"/>
        <end position="487"/>
    </location>
</feature>
<evidence type="ECO:0000256" key="2">
    <source>
        <dbReference type="ARBA" id="ARBA00005417"/>
    </source>
</evidence>
<dbReference type="GO" id="GO:0005524">
    <property type="term" value="F:ATP binding"/>
    <property type="evidence" value="ECO:0007669"/>
    <property type="project" value="UniProtKB-KW"/>
</dbReference>
<keyword evidence="7" id="KW-1278">Translocase</keyword>
<accession>A0ABW3DH59</accession>
<dbReference type="InterPro" id="IPR050095">
    <property type="entry name" value="ECF_ABC_transporter_ATP-bd"/>
</dbReference>
<sequence length="487" mass="55461">MFKDLSFAVPQGQKVLLLGPSGCGKSTLLQVLSGIIPGSVEVPLTCDSVRRPDSWGFVFQDPDTQFCMPYVDEELAFVLENLSVPRERMEEEIGRVLRKVGLVFEDIHTPIQTLSQGMKQRLALASVLLLQPEVLYLDEPSAMLDPEGTEQIWAAVKEISANKTLVIVEHKIEQVIDWVDRIALFDADGAILADGTPDEIFHRHKEELVRFGIWYPQVWEDYIRSDAYQEIEQQRRKERQALEGRPGPVLELRDFAGYRQEEVRIEVPQAEGQPGQWICIVGENGAGKSTLLQSIMQLLPTSGTYRLCGEEVRQTVRGRRKRSVKSPPPPELAFVFQNPEMQFITNSLYDELAYSLRPLKLSEEEADKKVKQTLEAFGLYMSERRHPYQLSVGQKRRLSVASAVIGEKPVLLLDEPTFGQDARNTFAILEKLEELRVKGTTIIMVTHDPNIAGYFSDQIWRIERGRLVAVEPPELWRCVRHEFVHTP</sequence>
<evidence type="ECO:0000256" key="4">
    <source>
        <dbReference type="ARBA" id="ARBA00022475"/>
    </source>
</evidence>
<evidence type="ECO:0000313" key="10">
    <source>
        <dbReference type="EMBL" id="MFD0871904.1"/>
    </source>
</evidence>
<evidence type="ECO:0000256" key="6">
    <source>
        <dbReference type="ARBA" id="ARBA00022840"/>
    </source>
</evidence>
<evidence type="ECO:0000256" key="3">
    <source>
        <dbReference type="ARBA" id="ARBA00022448"/>
    </source>
</evidence>
<feature type="domain" description="ABC transporter" evidence="9">
    <location>
        <begin position="1"/>
        <end position="213"/>
    </location>
</feature>
<dbReference type="Proteomes" id="UP001597120">
    <property type="component" value="Unassembled WGS sequence"/>
</dbReference>
<dbReference type="InterPro" id="IPR015856">
    <property type="entry name" value="ABC_transpr_CbiO/EcfA_su"/>
</dbReference>
<evidence type="ECO:0000313" key="11">
    <source>
        <dbReference type="Proteomes" id="UP001597120"/>
    </source>
</evidence>
<name>A0ABW3DH59_9BACL</name>
<dbReference type="RefSeq" id="WP_379291131.1">
    <property type="nucleotide sequence ID" value="NZ_JBHTIU010000093.1"/>
</dbReference>
<keyword evidence="3" id="KW-0813">Transport</keyword>
<comment type="subcellular location">
    <subcellularLocation>
        <location evidence="1">Cell membrane</location>
        <topology evidence="1">Peripheral membrane protein</topology>
    </subcellularLocation>
</comment>
<dbReference type="Gene3D" id="3.40.50.300">
    <property type="entry name" value="P-loop containing nucleotide triphosphate hydrolases"/>
    <property type="match status" value="2"/>
</dbReference>
<dbReference type="SUPFAM" id="SSF52540">
    <property type="entry name" value="P-loop containing nucleoside triphosphate hydrolases"/>
    <property type="match status" value="2"/>
</dbReference>
<dbReference type="PANTHER" id="PTHR43553">
    <property type="entry name" value="HEAVY METAL TRANSPORTER"/>
    <property type="match status" value="1"/>
</dbReference>
<evidence type="ECO:0000256" key="7">
    <source>
        <dbReference type="ARBA" id="ARBA00022967"/>
    </source>
</evidence>
<evidence type="ECO:0000256" key="8">
    <source>
        <dbReference type="ARBA" id="ARBA00023136"/>
    </source>
</evidence>
<keyword evidence="4" id="KW-1003">Cell membrane</keyword>
<dbReference type="InterPro" id="IPR003439">
    <property type="entry name" value="ABC_transporter-like_ATP-bd"/>
</dbReference>
<organism evidence="10 11">
    <name type="scientific">Paenibacillus residui</name>
    <dbReference type="NCBI Taxonomy" id="629724"/>
    <lineage>
        <taxon>Bacteria</taxon>
        <taxon>Bacillati</taxon>
        <taxon>Bacillota</taxon>
        <taxon>Bacilli</taxon>
        <taxon>Bacillales</taxon>
        <taxon>Paenibacillaceae</taxon>
        <taxon>Paenibacillus</taxon>
    </lineage>
</organism>
<gene>
    <name evidence="10" type="ORF">ACFQ03_22505</name>
</gene>
<dbReference type="CDD" id="cd03225">
    <property type="entry name" value="ABC_cobalt_CbiO_domain1"/>
    <property type="match status" value="2"/>
</dbReference>
<keyword evidence="5" id="KW-0547">Nucleotide-binding</keyword>
<keyword evidence="8" id="KW-0472">Membrane</keyword>